<dbReference type="GO" id="GO:0046872">
    <property type="term" value="F:metal ion binding"/>
    <property type="evidence" value="ECO:0007669"/>
    <property type="project" value="UniProtKB-KW"/>
</dbReference>
<dbReference type="InterPro" id="IPR001405">
    <property type="entry name" value="UPF0758"/>
</dbReference>
<protein>
    <recommendedName>
        <fullName evidence="7">MPN domain-containing protein</fullName>
    </recommendedName>
</protein>
<dbReference type="Pfam" id="PF04002">
    <property type="entry name" value="RadC"/>
    <property type="match status" value="1"/>
</dbReference>
<dbReference type="AlphaFoldDB" id="A0A0R1U9M2"/>
<evidence type="ECO:0000313" key="8">
    <source>
        <dbReference type="EMBL" id="KRL90001.1"/>
    </source>
</evidence>
<evidence type="ECO:0000256" key="3">
    <source>
        <dbReference type="ARBA" id="ARBA00022723"/>
    </source>
</evidence>
<name>A0A0R1U9M2_9LACO</name>
<reference evidence="8 9" key="1">
    <citation type="journal article" date="2015" name="Genome Announc.">
        <title>Expanding the biotechnology potential of lactobacilli through comparative genomics of 213 strains and associated genera.</title>
        <authorList>
            <person name="Sun Z."/>
            <person name="Harris H.M."/>
            <person name="McCann A."/>
            <person name="Guo C."/>
            <person name="Argimon S."/>
            <person name="Zhang W."/>
            <person name="Yang X."/>
            <person name="Jeffery I.B."/>
            <person name="Cooney J.C."/>
            <person name="Kagawa T.F."/>
            <person name="Liu W."/>
            <person name="Song Y."/>
            <person name="Salvetti E."/>
            <person name="Wrobel A."/>
            <person name="Rasinkangas P."/>
            <person name="Parkhill J."/>
            <person name="Rea M.C."/>
            <person name="O'Sullivan O."/>
            <person name="Ritari J."/>
            <person name="Douillard F.P."/>
            <person name="Paul Ross R."/>
            <person name="Yang R."/>
            <person name="Briner A.E."/>
            <person name="Felis G.E."/>
            <person name="de Vos W.M."/>
            <person name="Barrangou R."/>
            <person name="Klaenhammer T.R."/>
            <person name="Caufield P.W."/>
            <person name="Cui Y."/>
            <person name="Zhang H."/>
            <person name="O'Toole P.W."/>
        </authorList>
    </citation>
    <scope>NUCLEOTIDE SEQUENCE [LARGE SCALE GENOMIC DNA]</scope>
    <source>
        <strain evidence="8 9">DSM 15946</strain>
    </source>
</reference>
<dbReference type="GO" id="GO:0006508">
    <property type="term" value="P:proteolysis"/>
    <property type="evidence" value="ECO:0007669"/>
    <property type="project" value="UniProtKB-KW"/>
</dbReference>
<keyword evidence="4" id="KW-0378">Hydrolase</keyword>
<keyword evidence="3" id="KW-0479">Metal-binding</keyword>
<dbReference type="CDD" id="cd08071">
    <property type="entry name" value="MPN_DUF2466"/>
    <property type="match status" value="1"/>
</dbReference>
<evidence type="ECO:0000256" key="6">
    <source>
        <dbReference type="ARBA" id="ARBA00023049"/>
    </source>
</evidence>
<evidence type="ECO:0000256" key="4">
    <source>
        <dbReference type="ARBA" id="ARBA00022801"/>
    </source>
</evidence>
<dbReference type="PATRIC" id="fig|1423760.3.peg.1520"/>
<evidence type="ECO:0000313" key="9">
    <source>
        <dbReference type="Proteomes" id="UP000050816"/>
    </source>
</evidence>
<dbReference type="PANTHER" id="PTHR30471">
    <property type="entry name" value="DNA REPAIR PROTEIN RADC"/>
    <property type="match status" value="1"/>
</dbReference>
<dbReference type="Gene3D" id="3.40.140.10">
    <property type="entry name" value="Cytidine Deaminase, domain 2"/>
    <property type="match status" value="1"/>
</dbReference>
<proteinExistence type="inferred from homology"/>
<evidence type="ECO:0000256" key="2">
    <source>
        <dbReference type="ARBA" id="ARBA00022670"/>
    </source>
</evidence>
<dbReference type="Proteomes" id="UP000050816">
    <property type="component" value="Unassembled WGS sequence"/>
</dbReference>
<sequence length="210" mass="23595">MITRLDRPEAELKYRSLIKGALYDQPELCAWWLKQVPTPAAFRNLSVNKRNQLANHDLVHLAPMLSAIEAGEVIVKSPREYWGQAYSSQLIGQDLIDYFAGCEQEQVALLCTDVHNDIIQFQILFAGGTSECALYPDQILRHALQNCASGIILAHNHPTGLPKPSSADQRFCERMEHAGRLVGIPLLDFLVIGNTDYHSWRENQTAGEIE</sequence>
<keyword evidence="2" id="KW-0645">Protease</keyword>
<dbReference type="PANTHER" id="PTHR30471:SF3">
    <property type="entry name" value="UPF0758 PROTEIN YEES-RELATED"/>
    <property type="match status" value="1"/>
</dbReference>
<accession>A0A0R1U9M2</accession>
<organism evidence="8 9">
    <name type="scientific">Limosilactobacillus ingluviei DSM 15946</name>
    <dbReference type="NCBI Taxonomy" id="1423760"/>
    <lineage>
        <taxon>Bacteria</taxon>
        <taxon>Bacillati</taxon>
        <taxon>Bacillota</taxon>
        <taxon>Bacilli</taxon>
        <taxon>Lactobacillales</taxon>
        <taxon>Lactobacillaceae</taxon>
        <taxon>Limosilactobacillus</taxon>
    </lineage>
</organism>
<evidence type="ECO:0000256" key="1">
    <source>
        <dbReference type="ARBA" id="ARBA00010243"/>
    </source>
</evidence>
<dbReference type="RefSeq" id="WP_056954639.1">
    <property type="nucleotide sequence ID" value="NZ_AZFK01000038.1"/>
</dbReference>
<dbReference type="EMBL" id="AZFK01000038">
    <property type="protein sequence ID" value="KRL90001.1"/>
    <property type="molecule type" value="Genomic_DNA"/>
</dbReference>
<keyword evidence="6" id="KW-0482">Metalloprotease</keyword>
<keyword evidence="5" id="KW-0862">Zinc</keyword>
<comment type="similarity">
    <text evidence="1">Belongs to the UPF0758 family.</text>
</comment>
<dbReference type="InterPro" id="IPR025657">
    <property type="entry name" value="RadC_JAB"/>
</dbReference>
<comment type="caution">
    <text evidence="8">The sequence shown here is derived from an EMBL/GenBank/DDBJ whole genome shotgun (WGS) entry which is preliminary data.</text>
</comment>
<evidence type="ECO:0000256" key="5">
    <source>
        <dbReference type="ARBA" id="ARBA00022833"/>
    </source>
</evidence>
<dbReference type="PROSITE" id="PS50249">
    <property type="entry name" value="MPN"/>
    <property type="match status" value="1"/>
</dbReference>
<feature type="domain" description="MPN" evidence="7">
    <location>
        <begin position="84"/>
        <end position="206"/>
    </location>
</feature>
<gene>
    <name evidence="8" type="ORF">FC43_GL001449</name>
</gene>
<dbReference type="SUPFAM" id="SSF102712">
    <property type="entry name" value="JAB1/MPN domain"/>
    <property type="match status" value="1"/>
</dbReference>
<dbReference type="InterPro" id="IPR037518">
    <property type="entry name" value="MPN"/>
</dbReference>
<dbReference type="GO" id="GO:0008237">
    <property type="term" value="F:metallopeptidase activity"/>
    <property type="evidence" value="ECO:0007669"/>
    <property type="project" value="UniProtKB-KW"/>
</dbReference>
<evidence type="ECO:0000259" key="7">
    <source>
        <dbReference type="PROSITE" id="PS50249"/>
    </source>
</evidence>